<dbReference type="SUPFAM" id="SSF51126">
    <property type="entry name" value="Pectin lyase-like"/>
    <property type="match status" value="1"/>
</dbReference>
<reference evidence="3 4" key="1">
    <citation type="submission" date="2016-01" db="EMBL/GenBank/DDBJ databases">
        <title>The draft genome sequence of Aquimarina sp. RZW4-3-2.</title>
        <authorList>
            <person name="Wang Y."/>
        </authorList>
    </citation>
    <scope>NUCLEOTIDE SEQUENCE [LARGE SCALE GENOMIC DNA]</scope>
    <source>
        <strain evidence="3 4">RZW4-3-2</strain>
    </source>
</reference>
<dbReference type="InterPro" id="IPR011050">
    <property type="entry name" value="Pectin_lyase_fold/virulence"/>
</dbReference>
<dbReference type="SUPFAM" id="SSF69318">
    <property type="entry name" value="Integrin alpha N-terminal domain"/>
    <property type="match status" value="1"/>
</dbReference>
<evidence type="ECO:0000313" key="3">
    <source>
        <dbReference type="EMBL" id="KZS39047.1"/>
    </source>
</evidence>
<evidence type="ECO:0000313" key="4">
    <source>
        <dbReference type="Proteomes" id="UP000076715"/>
    </source>
</evidence>
<dbReference type="InterPro" id="IPR012334">
    <property type="entry name" value="Pectin_lyas_fold"/>
</dbReference>
<keyword evidence="1" id="KW-0732">Signal</keyword>
<dbReference type="InterPro" id="IPR028994">
    <property type="entry name" value="Integrin_alpha_N"/>
</dbReference>
<dbReference type="RefSeq" id="WP_066316672.1">
    <property type="nucleotide sequence ID" value="NZ_LQRT01000035.1"/>
</dbReference>
<proteinExistence type="predicted"/>
<dbReference type="Pfam" id="PF18962">
    <property type="entry name" value="Por_Secre_tail"/>
    <property type="match status" value="1"/>
</dbReference>
<comment type="caution">
    <text evidence="3">The sequence shown here is derived from an EMBL/GenBank/DDBJ whole genome shotgun (WGS) entry which is preliminary data.</text>
</comment>
<dbReference type="STRING" id="1642818.AWE51_10810"/>
<dbReference type="NCBIfam" id="TIGR04183">
    <property type="entry name" value="Por_Secre_tail"/>
    <property type="match status" value="1"/>
</dbReference>
<dbReference type="InterPro" id="IPR026444">
    <property type="entry name" value="Secre_tail"/>
</dbReference>
<name>A0A162YCH2_9FLAO</name>
<gene>
    <name evidence="3" type="ORF">AWE51_10810</name>
</gene>
<keyword evidence="4" id="KW-1185">Reference proteome</keyword>
<dbReference type="EMBL" id="LQRT01000035">
    <property type="protein sequence ID" value="KZS39047.1"/>
    <property type="molecule type" value="Genomic_DNA"/>
</dbReference>
<organism evidence="3 4">
    <name type="scientific">Aquimarina aggregata</name>
    <dbReference type="NCBI Taxonomy" id="1642818"/>
    <lineage>
        <taxon>Bacteria</taxon>
        <taxon>Pseudomonadati</taxon>
        <taxon>Bacteroidota</taxon>
        <taxon>Flavobacteriia</taxon>
        <taxon>Flavobacteriales</taxon>
        <taxon>Flavobacteriaceae</taxon>
        <taxon>Aquimarina</taxon>
    </lineage>
</organism>
<feature type="domain" description="Secretion system C-terminal sorting" evidence="2">
    <location>
        <begin position="893"/>
        <end position="969"/>
    </location>
</feature>
<dbReference type="AlphaFoldDB" id="A0A162YCH2"/>
<evidence type="ECO:0000256" key="1">
    <source>
        <dbReference type="ARBA" id="ARBA00022729"/>
    </source>
</evidence>
<protein>
    <recommendedName>
        <fullName evidence="2">Secretion system C-terminal sorting domain-containing protein</fullName>
    </recommendedName>
</protein>
<dbReference type="OrthoDB" id="1429691at2"/>
<dbReference type="Gene3D" id="2.160.20.10">
    <property type="entry name" value="Single-stranded right-handed beta-helix, Pectin lyase-like"/>
    <property type="match status" value="1"/>
</dbReference>
<sequence length="970" mass="111169">MKQIIYFIISLLSINSIKCQDLFLEDINGDKKADILSVFTENRKDFKIKQLYSGHKTYKFDYLNEFDFTAGNIFETYKVADIDGNGRSNFIAFADSNDDKNIWYYTIKANEIKYLGHTLLPNYAGAKQYFADIDGDSLHELILIKDEGSFKHLNIFKYNGSDFIEIDTFTTTGNPKEEHFADITGDGKDDLILSQDYGNDKRIWTFKSKGSTFEYLKYTLLASDAGKKVHFVNSNSEEDNRLDLALSGNTTEGKKIWMFLSDGERFHYEITTTLTDGTNRKLLFGDLDGTNKDDLIATNNIQDIWSYQNIGNLFTYKLHSPLNFRGTIPLNRIVDWDNAGYRGGESVPNSFNHFVQMPPPSDNPETNYANFEIKLSEAVALKTTFPNEHIVIQFQSGSYMLPFNQQIVLDYSNDDHSWIVIQGQGIKSENHLNGKYTELVFNIDPEYSKYANHFINIRGLKKSPNGPGEIPPIVIDYKREANEITLDKPSSIPDGEKHLMEILFTNGKWHEQPNVDSDSIQPNEYTGLISSVIPVSNTTYKLKKDFSLAWEKFKDQTNAAKVYYFTAVEEIGIADLSLRYSDNFENSIKKTKASAIISINNARNCWVDNVEIEKVYSSGIEIGESEFIEVRNSYLHEAYGYGGGGRAYGVSVSSRSIHCKVENNVFRKLRHAMIAQDGSNNNVFGYNYSREQTDTEDRFYCHALGDLNLHGTYPYANLFEGNSIDRIFADHHWGPNGSYNTFFRNHINDTQINNCDHESNLMIKAMLYPNILGNEQAEIRLIEYTKGNIPETVENTKFQMYQQEYKIYDQNTIIKKYKYLPDTSYYLDEMPSFFNDYIGNDVSWPAIGPPVLEESLLQNIPARERWFTTLQNKSNLKSNFTTDKITLKKDIVIYPNPSENGFLTLKMIDQYKSCDIKIFSMDGQLVFKKDTLDLNNDKGKDIDVSNLTRGVYLVSVILTDKIITEKIIVK</sequence>
<accession>A0A162YCH2</accession>
<dbReference type="Proteomes" id="UP000076715">
    <property type="component" value="Unassembled WGS sequence"/>
</dbReference>
<evidence type="ECO:0000259" key="2">
    <source>
        <dbReference type="Pfam" id="PF18962"/>
    </source>
</evidence>